<dbReference type="STRING" id="42156.A0A3P6U091"/>
<keyword evidence="1" id="KW-0812">Transmembrane</keyword>
<dbReference type="OMA" id="LSIMHLW"/>
<accession>A0A3P6U091</accession>
<proteinExistence type="predicted"/>
<protein>
    <submittedName>
        <fullName evidence="2">Uncharacterized protein</fullName>
    </submittedName>
</protein>
<dbReference type="Proteomes" id="UP000277928">
    <property type="component" value="Unassembled WGS sequence"/>
</dbReference>
<dbReference type="EMBL" id="UYRX01001309">
    <property type="protein sequence ID" value="VDK89149.1"/>
    <property type="molecule type" value="Genomic_DNA"/>
</dbReference>
<sequence length="273" mass="31398">MVNYLERACTLVDCSPLPSSLSASSTTHQQKSQRFSRVNYVVNPRCDDATKYKHVEHATDEKVHCMKHKIRLTSASAQLSQYRCCCSLMHSVTGTRLFLLIYVALSVIAFTFAIKLAVLWSVVPFVIASLSIYALCTEKHKYLYPFLIVSSVHIILCIVVVLLIITFTAASYGTFRQIVEYYIKARLSDTFIVIFVITSVVLFLTLSIVHLWQVTVVYSCMMYFEQKRHLEHEQCQPMIVKYRCSREKENEHLDNCHDSFVVNQKCYQSCDSV</sequence>
<evidence type="ECO:0000256" key="1">
    <source>
        <dbReference type="SAM" id="Phobius"/>
    </source>
</evidence>
<feature type="transmembrane region" description="Helical" evidence="1">
    <location>
        <begin position="191"/>
        <end position="212"/>
    </location>
</feature>
<name>A0A3P6U091_LITSI</name>
<evidence type="ECO:0000313" key="3">
    <source>
        <dbReference type="Proteomes" id="UP000277928"/>
    </source>
</evidence>
<dbReference type="AlphaFoldDB" id="A0A3P6U091"/>
<keyword evidence="1" id="KW-0472">Membrane</keyword>
<reference evidence="2 3" key="1">
    <citation type="submission" date="2018-08" db="EMBL/GenBank/DDBJ databases">
        <authorList>
            <person name="Laetsch R D."/>
            <person name="Stevens L."/>
            <person name="Kumar S."/>
            <person name="Blaxter L. M."/>
        </authorList>
    </citation>
    <scope>NUCLEOTIDE SEQUENCE [LARGE SCALE GENOMIC DNA]</scope>
</reference>
<keyword evidence="1" id="KW-1133">Transmembrane helix</keyword>
<feature type="transmembrane region" description="Helical" evidence="1">
    <location>
        <begin position="142"/>
        <end position="170"/>
    </location>
</feature>
<organism evidence="2 3">
    <name type="scientific">Litomosoides sigmodontis</name>
    <name type="common">Filarial nematode worm</name>
    <dbReference type="NCBI Taxonomy" id="42156"/>
    <lineage>
        <taxon>Eukaryota</taxon>
        <taxon>Metazoa</taxon>
        <taxon>Ecdysozoa</taxon>
        <taxon>Nematoda</taxon>
        <taxon>Chromadorea</taxon>
        <taxon>Rhabditida</taxon>
        <taxon>Spirurina</taxon>
        <taxon>Spiruromorpha</taxon>
        <taxon>Filarioidea</taxon>
        <taxon>Onchocercidae</taxon>
        <taxon>Litomosoides</taxon>
    </lineage>
</organism>
<evidence type="ECO:0000313" key="2">
    <source>
        <dbReference type="EMBL" id="VDK89149.1"/>
    </source>
</evidence>
<feature type="transmembrane region" description="Helical" evidence="1">
    <location>
        <begin position="97"/>
        <end position="122"/>
    </location>
</feature>
<gene>
    <name evidence="2" type="ORF">NLS_LOCUS9001</name>
</gene>
<dbReference type="OrthoDB" id="5825649at2759"/>
<keyword evidence="3" id="KW-1185">Reference proteome</keyword>